<dbReference type="Proteomes" id="UP000751190">
    <property type="component" value="Unassembled WGS sequence"/>
</dbReference>
<feature type="binding site" evidence="2">
    <location>
        <position position="198"/>
    </location>
    <ligand>
        <name>Zn(2+)</name>
        <dbReference type="ChEBI" id="CHEBI:29105"/>
    </ligand>
</feature>
<dbReference type="OrthoDB" id="435804at2759"/>
<dbReference type="PANTHER" id="PTHR11002:SF79">
    <property type="entry name" value="CARBONIC ANHYDRASE 2"/>
    <property type="match status" value="1"/>
</dbReference>
<keyword evidence="6" id="KW-1185">Reference proteome</keyword>
<sequence>MPLVDSLIALANQATASDVALALGAVFALSASLNFVALLHALLAKSAPSPPPPSPTTIQYIIQPPARATYDAEYESDIAEEAAEEKTSRANARRRRSQTPPNLDPIIETITTEGALASAPQKPPLRSTGSIVEEALREQEQRNELVKKQTPVQILEELKAGNARFAAGEQSYPTPSLVARREFSRGQVPKVMVIGCADSRVPIEILFDQGIGDVFVSRNAGNLFDDKVGGTLDYAVNHLGIRLVVVMGHEACGAVRAAGLSTSALMREPPHLRAMLLGMQRELALCKESLDAIAEPSTRERATVIANAVGQARKILEDPLVHAKHTDGKLLVVAAYYEITTGLVQFIELPKDTLVA</sequence>
<evidence type="ECO:0000313" key="6">
    <source>
        <dbReference type="Proteomes" id="UP000751190"/>
    </source>
</evidence>
<keyword evidence="4" id="KW-0472">Membrane</keyword>
<evidence type="ECO:0000256" key="2">
    <source>
        <dbReference type="PIRSR" id="PIRSR601765-1"/>
    </source>
</evidence>
<accession>A0A8J5X954</accession>
<comment type="caution">
    <text evidence="5">The sequence shown here is derived from an EMBL/GenBank/DDBJ whole genome shotgun (WGS) entry which is preliminary data.</text>
</comment>
<dbReference type="InterPro" id="IPR001765">
    <property type="entry name" value="Carbonic_anhydrase"/>
</dbReference>
<dbReference type="PANTHER" id="PTHR11002">
    <property type="entry name" value="CARBONIC ANHYDRASE"/>
    <property type="match status" value="1"/>
</dbReference>
<dbReference type="Gene3D" id="3.40.1050.10">
    <property type="entry name" value="Carbonic anhydrase"/>
    <property type="match status" value="1"/>
</dbReference>
<evidence type="ECO:0000313" key="5">
    <source>
        <dbReference type="EMBL" id="KAG8458790.1"/>
    </source>
</evidence>
<keyword evidence="4" id="KW-0812">Transmembrane</keyword>
<comment type="similarity">
    <text evidence="1">Belongs to the beta-class carbonic anhydrase family.</text>
</comment>
<dbReference type="AlphaFoldDB" id="A0A8J5X954"/>
<keyword evidence="4" id="KW-1133">Transmembrane helix</keyword>
<protein>
    <recommendedName>
        <fullName evidence="7">Carbonic anhydrase</fullName>
    </recommendedName>
</protein>
<dbReference type="Pfam" id="PF00484">
    <property type="entry name" value="Pro_CA"/>
    <property type="match status" value="1"/>
</dbReference>
<evidence type="ECO:0008006" key="7">
    <source>
        <dbReference type="Google" id="ProtNLM"/>
    </source>
</evidence>
<dbReference type="CDD" id="cd03378">
    <property type="entry name" value="beta_CA_cladeC"/>
    <property type="match status" value="1"/>
</dbReference>
<feature type="binding site" evidence="2">
    <location>
        <position position="252"/>
    </location>
    <ligand>
        <name>Zn(2+)</name>
        <dbReference type="ChEBI" id="CHEBI:29105"/>
    </ligand>
</feature>
<dbReference type="GO" id="GO:0008270">
    <property type="term" value="F:zinc ion binding"/>
    <property type="evidence" value="ECO:0007669"/>
    <property type="project" value="InterPro"/>
</dbReference>
<comment type="cofactor">
    <cofactor evidence="2">
        <name>Zn(2+)</name>
        <dbReference type="ChEBI" id="CHEBI:29105"/>
    </cofactor>
    <text evidence="2">Binds 1 zinc ion per subunit.</text>
</comment>
<dbReference type="InterPro" id="IPR036874">
    <property type="entry name" value="Carbonic_anhydrase_sf"/>
</dbReference>
<dbReference type="SUPFAM" id="SSF53056">
    <property type="entry name" value="beta-carbonic anhydrase, cab"/>
    <property type="match status" value="1"/>
</dbReference>
<evidence type="ECO:0000256" key="1">
    <source>
        <dbReference type="ARBA" id="ARBA00006217"/>
    </source>
</evidence>
<gene>
    <name evidence="5" type="ORF">KFE25_005217</name>
</gene>
<feature type="region of interest" description="Disordered" evidence="3">
    <location>
        <begin position="81"/>
        <end position="105"/>
    </location>
</feature>
<feature type="binding site" evidence="2">
    <location>
        <position position="249"/>
    </location>
    <ligand>
        <name>Zn(2+)</name>
        <dbReference type="ChEBI" id="CHEBI:29105"/>
    </ligand>
</feature>
<dbReference type="GO" id="GO:0004089">
    <property type="term" value="F:carbonate dehydratase activity"/>
    <property type="evidence" value="ECO:0007669"/>
    <property type="project" value="InterPro"/>
</dbReference>
<evidence type="ECO:0000256" key="3">
    <source>
        <dbReference type="SAM" id="MobiDB-lite"/>
    </source>
</evidence>
<name>A0A8J5X954_DIALT</name>
<evidence type="ECO:0000256" key="4">
    <source>
        <dbReference type="SAM" id="Phobius"/>
    </source>
</evidence>
<organism evidence="5 6">
    <name type="scientific">Diacronema lutheri</name>
    <name type="common">Unicellular marine alga</name>
    <name type="synonym">Monochrysis lutheri</name>
    <dbReference type="NCBI Taxonomy" id="2081491"/>
    <lineage>
        <taxon>Eukaryota</taxon>
        <taxon>Haptista</taxon>
        <taxon>Haptophyta</taxon>
        <taxon>Pavlovophyceae</taxon>
        <taxon>Pavlovales</taxon>
        <taxon>Pavlovaceae</taxon>
        <taxon>Diacronema</taxon>
    </lineage>
</organism>
<feature type="transmembrane region" description="Helical" evidence="4">
    <location>
        <begin position="20"/>
        <end position="43"/>
    </location>
</feature>
<keyword evidence="2" id="KW-0862">Zinc</keyword>
<dbReference type="SMART" id="SM00947">
    <property type="entry name" value="Pro_CA"/>
    <property type="match status" value="1"/>
</dbReference>
<dbReference type="EMBL" id="JAGTXO010000047">
    <property type="protein sequence ID" value="KAG8458790.1"/>
    <property type="molecule type" value="Genomic_DNA"/>
</dbReference>
<feature type="binding site" evidence="2">
    <location>
        <position position="196"/>
    </location>
    <ligand>
        <name>Zn(2+)</name>
        <dbReference type="ChEBI" id="CHEBI:29105"/>
    </ligand>
</feature>
<keyword evidence="2" id="KW-0479">Metal-binding</keyword>
<proteinExistence type="inferred from homology"/>
<reference evidence="5" key="1">
    <citation type="submission" date="2021-05" db="EMBL/GenBank/DDBJ databases">
        <title>The genome of the haptophyte Pavlova lutheri (Diacronema luteri, Pavlovales) - a model for lipid biosynthesis in eukaryotic algae.</title>
        <authorList>
            <person name="Hulatt C.J."/>
            <person name="Posewitz M.C."/>
        </authorList>
    </citation>
    <scope>NUCLEOTIDE SEQUENCE</scope>
    <source>
        <strain evidence="5">NIVA-4/92</strain>
    </source>
</reference>